<evidence type="ECO:0000313" key="2">
    <source>
        <dbReference type="EMBL" id="SHJ42122.1"/>
    </source>
</evidence>
<name>A0A1M6J630_9BACT</name>
<keyword evidence="3" id="KW-1185">Reference proteome</keyword>
<protein>
    <submittedName>
        <fullName evidence="2">Uncharacterized protein</fullName>
    </submittedName>
</protein>
<proteinExistence type="predicted"/>
<dbReference type="STRING" id="1121393.SAMN02745216_01634"/>
<evidence type="ECO:0000313" key="3">
    <source>
        <dbReference type="Proteomes" id="UP000183994"/>
    </source>
</evidence>
<dbReference type="Proteomes" id="UP000183994">
    <property type="component" value="Unassembled WGS sequence"/>
</dbReference>
<organism evidence="2 3">
    <name type="scientific">Desulfatibacillum alkenivorans DSM 16219</name>
    <dbReference type="NCBI Taxonomy" id="1121393"/>
    <lineage>
        <taxon>Bacteria</taxon>
        <taxon>Pseudomonadati</taxon>
        <taxon>Thermodesulfobacteriota</taxon>
        <taxon>Desulfobacteria</taxon>
        <taxon>Desulfobacterales</taxon>
        <taxon>Desulfatibacillaceae</taxon>
        <taxon>Desulfatibacillum</taxon>
    </lineage>
</organism>
<gene>
    <name evidence="2" type="ORF">SAMN02745216_01634</name>
</gene>
<feature type="region of interest" description="Disordered" evidence="1">
    <location>
        <begin position="102"/>
        <end position="156"/>
    </location>
</feature>
<dbReference type="RefSeq" id="WP_073474797.1">
    <property type="nucleotide sequence ID" value="NZ_FQZU01000007.1"/>
</dbReference>
<evidence type="ECO:0000256" key="1">
    <source>
        <dbReference type="SAM" id="MobiDB-lite"/>
    </source>
</evidence>
<reference evidence="3" key="1">
    <citation type="submission" date="2016-11" db="EMBL/GenBank/DDBJ databases">
        <authorList>
            <person name="Varghese N."/>
            <person name="Submissions S."/>
        </authorList>
    </citation>
    <scope>NUCLEOTIDE SEQUENCE [LARGE SCALE GENOMIC DNA]</scope>
    <source>
        <strain evidence="3">DSM 16219</strain>
    </source>
</reference>
<feature type="compositionally biased region" description="Acidic residues" evidence="1">
    <location>
        <begin position="107"/>
        <end position="156"/>
    </location>
</feature>
<dbReference type="AlphaFoldDB" id="A0A1M6J630"/>
<sequence length="156" mass="17490">MKYRYVLTRDDSKNKLIISEFARGVDEHLSIMGSREVDGEAIEAALSQGKMAVVDILRTHGMYPPENVAMDMVDLVNQLYGPNREEVKEGYVDEIDVIVEETFKAEDVDDSDDDDDDVDDDMPEEDILESDDLDLGDSSDDSADDNDDDSDDDVLD</sequence>
<dbReference type="EMBL" id="FQZU01000007">
    <property type="protein sequence ID" value="SHJ42122.1"/>
    <property type="molecule type" value="Genomic_DNA"/>
</dbReference>
<accession>A0A1M6J630</accession>
<dbReference type="OrthoDB" id="5420426at2"/>